<dbReference type="PANTHER" id="PTHR13109">
    <property type="entry name" value="NEUROCHONDRIN"/>
    <property type="match status" value="1"/>
</dbReference>
<evidence type="ECO:0000313" key="1">
    <source>
        <dbReference type="EMBL" id="KAA8907326.1"/>
    </source>
</evidence>
<accession>A0A5J5EZ90</accession>
<gene>
    <name evidence="1" type="ORF">FN846DRAFT_947330</name>
</gene>
<keyword evidence="2" id="KW-1185">Reference proteome</keyword>
<proteinExistence type="predicted"/>
<protein>
    <submittedName>
        <fullName evidence="1">Neurochondrin-domain-containing protein</fullName>
    </submittedName>
</protein>
<dbReference type="OrthoDB" id="8962942at2759"/>
<dbReference type="InterPro" id="IPR016024">
    <property type="entry name" value="ARM-type_fold"/>
</dbReference>
<name>A0A5J5EZ90_9PEZI</name>
<dbReference type="Proteomes" id="UP000326924">
    <property type="component" value="Unassembled WGS sequence"/>
</dbReference>
<dbReference type="InParanoid" id="A0A5J5EZ90"/>
<evidence type="ECO:0000313" key="2">
    <source>
        <dbReference type="Proteomes" id="UP000326924"/>
    </source>
</evidence>
<dbReference type="InterPro" id="IPR011989">
    <property type="entry name" value="ARM-like"/>
</dbReference>
<dbReference type="Pfam" id="PF05536">
    <property type="entry name" value="Neurochondrin"/>
    <property type="match status" value="1"/>
</dbReference>
<dbReference type="SUPFAM" id="SSF48371">
    <property type="entry name" value="ARM repeat"/>
    <property type="match status" value="1"/>
</dbReference>
<dbReference type="PANTHER" id="PTHR13109:SF7">
    <property type="entry name" value="NEUROCHONDRIN"/>
    <property type="match status" value="1"/>
</dbReference>
<dbReference type="AlphaFoldDB" id="A0A5J5EZ90"/>
<organism evidence="1 2">
    <name type="scientific">Sphaerosporella brunnea</name>
    <dbReference type="NCBI Taxonomy" id="1250544"/>
    <lineage>
        <taxon>Eukaryota</taxon>
        <taxon>Fungi</taxon>
        <taxon>Dikarya</taxon>
        <taxon>Ascomycota</taxon>
        <taxon>Pezizomycotina</taxon>
        <taxon>Pezizomycetes</taxon>
        <taxon>Pezizales</taxon>
        <taxon>Pyronemataceae</taxon>
        <taxon>Sphaerosporella</taxon>
    </lineage>
</organism>
<reference evidence="1 2" key="1">
    <citation type="submission" date="2019-09" db="EMBL/GenBank/DDBJ databases">
        <title>Draft genome of the ectomycorrhizal ascomycete Sphaerosporella brunnea.</title>
        <authorList>
            <consortium name="DOE Joint Genome Institute"/>
            <person name="Benucci G.M."/>
            <person name="Marozzi G."/>
            <person name="Antonielli L."/>
            <person name="Sanchez S."/>
            <person name="Marco P."/>
            <person name="Wang X."/>
            <person name="Falini L.B."/>
            <person name="Barry K."/>
            <person name="Haridas S."/>
            <person name="Lipzen A."/>
            <person name="Labutti K."/>
            <person name="Grigoriev I.V."/>
            <person name="Murat C."/>
            <person name="Martin F."/>
            <person name="Albertini E."/>
            <person name="Donnini D."/>
            <person name="Bonito G."/>
        </authorList>
    </citation>
    <scope>NUCLEOTIDE SEQUENCE [LARGE SCALE GENOMIC DNA]</scope>
    <source>
        <strain evidence="1 2">Sb_GMNB300</strain>
    </source>
</reference>
<comment type="caution">
    <text evidence="1">The sequence shown here is derived from an EMBL/GenBank/DDBJ whole genome shotgun (WGS) entry which is preliminary data.</text>
</comment>
<sequence>MEQSASLEAEPPKEEVISQCLTLLSQKDDTSRFVGLAMMLSIINHVSDPEKVVRSCSEKLNPLFLDRLLKAGAREQTPSEESKNMVELAVNVINAFARCLPDAGDNRFLVDRTPALIAALASSSALTSASILQILHAFATGTAGSQKIIQSDNLDAIVDASGANDMAIQVLQHAFIKSLGDPALVKVCLERFFRKLVQKLEHCERSLRLTLLELLGELLVRIPSQILPSDPSWTEPLYGAIRTLITSGSSSAERRHCFIITASLLHGYPSEHFFRCKSLSMPSTSGKPFIYLLLQLVTIDLRAAFPSLLEQLASPSYAATIQRLAAGFDIVASFLTFLMDSEDFESIGLDPEVLLKLRNDIGETFGLTIEFLRDRWDAAYSGAAGFEPGYEQDGPKGLTWDSSLGGGPEKDVLIIGAVRALSLWLKEDEALRKEAGGLMDVFLGLWTKGLEAGVDYRSWIIGALDGILEEPHGRAMFQQLKGWQLVWNDLKTTLGNSQRGEQQTRVAIEEARLLTTFVKEERFYNDSWARESVKVAANFRSANSSRLELELGVMMLELASECVAATLGSTGKFLNRELEQLCALHKRFEPMVQNAAENDELMGIMEDVSQLFPA</sequence>
<dbReference type="EMBL" id="VXIS01000080">
    <property type="protein sequence ID" value="KAA8907326.1"/>
    <property type="molecule type" value="Genomic_DNA"/>
</dbReference>
<dbReference type="Gene3D" id="1.25.10.10">
    <property type="entry name" value="Leucine-rich Repeat Variant"/>
    <property type="match status" value="1"/>
</dbReference>
<dbReference type="InterPro" id="IPR008709">
    <property type="entry name" value="Neurochondrin"/>
</dbReference>